<evidence type="ECO:0000313" key="2">
    <source>
        <dbReference type="Proteomes" id="UP000237347"/>
    </source>
</evidence>
<accession>A0AAW0KCK9</accession>
<sequence length="104" mass="11355">MEGDLAVVVIDRKTDICFNFAAKKTKKLKVGLLLDSCVLSECITSGIHAGITASSRLLSQRCSSSVRYFPISSVVQEDRKLSVKVENISARKVIRSCFGPLAIH</sequence>
<reference evidence="1 2" key="1">
    <citation type="journal article" date="2018" name="Sci. Data">
        <title>The draft genome sequence of cork oak.</title>
        <authorList>
            <person name="Ramos A.M."/>
            <person name="Usie A."/>
            <person name="Barbosa P."/>
            <person name="Barros P.M."/>
            <person name="Capote T."/>
            <person name="Chaves I."/>
            <person name="Simoes F."/>
            <person name="Abreu I."/>
            <person name="Carrasquinho I."/>
            <person name="Faro C."/>
            <person name="Guimaraes J.B."/>
            <person name="Mendonca D."/>
            <person name="Nobrega F."/>
            <person name="Rodrigues L."/>
            <person name="Saibo N.J.M."/>
            <person name="Varela M.C."/>
            <person name="Egas C."/>
            <person name="Matos J."/>
            <person name="Miguel C.M."/>
            <person name="Oliveira M.M."/>
            <person name="Ricardo C.P."/>
            <person name="Goncalves S."/>
        </authorList>
    </citation>
    <scope>NUCLEOTIDE SEQUENCE [LARGE SCALE GENOMIC DNA]</scope>
    <source>
        <strain evidence="2">cv. HL8</strain>
    </source>
</reference>
<evidence type="ECO:0000313" key="1">
    <source>
        <dbReference type="EMBL" id="KAK7837140.1"/>
    </source>
</evidence>
<dbReference type="Proteomes" id="UP000237347">
    <property type="component" value="Unassembled WGS sequence"/>
</dbReference>
<organism evidence="1 2">
    <name type="scientific">Quercus suber</name>
    <name type="common">Cork oak</name>
    <dbReference type="NCBI Taxonomy" id="58331"/>
    <lineage>
        <taxon>Eukaryota</taxon>
        <taxon>Viridiplantae</taxon>
        <taxon>Streptophyta</taxon>
        <taxon>Embryophyta</taxon>
        <taxon>Tracheophyta</taxon>
        <taxon>Spermatophyta</taxon>
        <taxon>Magnoliopsida</taxon>
        <taxon>eudicotyledons</taxon>
        <taxon>Gunneridae</taxon>
        <taxon>Pentapetalae</taxon>
        <taxon>rosids</taxon>
        <taxon>fabids</taxon>
        <taxon>Fagales</taxon>
        <taxon>Fagaceae</taxon>
        <taxon>Quercus</taxon>
    </lineage>
</organism>
<dbReference type="AlphaFoldDB" id="A0AAW0KCK9"/>
<gene>
    <name evidence="1" type="ORF">CFP56_021645</name>
</gene>
<dbReference type="EMBL" id="PKMF04000335">
    <property type="protein sequence ID" value="KAK7837140.1"/>
    <property type="molecule type" value="Genomic_DNA"/>
</dbReference>
<protein>
    <submittedName>
        <fullName evidence="1">Uncharacterized protein</fullName>
    </submittedName>
</protein>
<comment type="caution">
    <text evidence="1">The sequence shown here is derived from an EMBL/GenBank/DDBJ whole genome shotgun (WGS) entry which is preliminary data.</text>
</comment>
<keyword evidence="2" id="KW-1185">Reference proteome</keyword>
<proteinExistence type="predicted"/>
<name>A0AAW0KCK9_QUESU</name>